<evidence type="ECO:0000313" key="8">
    <source>
        <dbReference type="Proteomes" id="UP000078348"/>
    </source>
</evidence>
<evidence type="ECO:0000256" key="5">
    <source>
        <dbReference type="SAM" id="Coils"/>
    </source>
</evidence>
<dbReference type="CDD" id="cd00065">
    <property type="entry name" value="FYVE_like_SF"/>
    <property type="match status" value="1"/>
</dbReference>
<evidence type="ECO:0000256" key="3">
    <source>
        <dbReference type="ARBA" id="ARBA00022833"/>
    </source>
</evidence>
<dbReference type="Proteomes" id="UP000078348">
    <property type="component" value="Unassembled WGS sequence"/>
</dbReference>
<dbReference type="SUPFAM" id="SSF57903">
    <property type="entry name" value="FYVE/PHD zinc finger"/>
    <property type="match status" value="1"/>
</dbReference>
<dbReference type="EMBL" id="LXWW01000079">
    <property type="protein sequence ID" value="OAO16444.1"/>
    <property type="molecule type" value="Genomic_DNA"/>
</dbReference>
<keyword evidence="5" id="KW-0175">Coiled coil</keyword>
<keyword evidence="2 4" id="KW-0863">Zinc-finger</keyword>
<feature type="domain" description="FYVE-type" evidence="6">
    <location>
        <begin position="264"/>
        <end position="319"/>
    </location>
</feature>
<dbReference type="PROSITE" id="PS50178">
    <property type="entry name" value="ZF_FYVE"/>
    <property type="match status" value="1"/>
</dbReference>
<evidence type="ECO:0000256" key="1">
    <source>
        <dbReference type="ARBA" id="ARBA00022723"/>
    </source>
</evidence>
<proteinExistence type="predicted"/>
<evidence type="ECO:0000256" key="2">
    <source>
        <dbReference type="ARBA" id="ARBA00022771"/>
    </source>
</evidence>
<organism evidence="7 8">
    <name type="scientific">Blastocystis sp. subtype 1 (strain ATCC 50177 / NandII)</name>
    <dbReference type="NCBI Taxonomy" id="478820"/>
    <lineage>
        <taxon>Eukaryota</taxon>
        <taxon>Sar</taxon>
        <taxon>Stramenopiles</taxon>
        <taxon>Bigyra</taxon>
        <taxon>Opalozoa</taxon>
        <taxon>Opalinata</taxon>
        <taxon>Blastocystidae</taxon>
        <taxon>Blastocystis</taxon>
    </lineage>
</organism>
<dbReference type="InterPro" id="IPR011011">
    <property type="entry name" value="Znf_FYVE_PHD"/>
</dbReference>
<dbReference type="InterPro" id="IPR013083">
    <property type="entry name" value="Znf_RING/FYVE/PHD"/>
</dbReference>
<keyword evidence="8" id="KW-1185">Reference proteome</keyword>
<dbReference type="AlphaFoldDB" id="A0A196SKJ4"/>
<dbReference type="Pfam" id="PF01363">
    <property type="entry name" value="FYVE"/>
    <property type="match status" value="1"/>
</dbReference>
<gene>
    <name evidence="7" type="ORF">AV274_1822</name>
</gene>
<name>A0A196SKJ4_BLAHN</name>
<feature type="coiled-coil region" evidence="5">
    <location>
        <begin position="15"/>
        <end position="120"/>
    </location>
</feature>
<reference evidence="7 8" key="1">
    <citation type="submission" date="2016-05" db="EMBL/GenBank/DDBJ databases">
        <title>Nuclear genome of Blastocystis sp. subtype 1 NandII.</title>
        <authorList>
            <person name="Gentekaki E."/>
            <person name="Curtis B."/>
            <person name="Stairs C."/>
            <person name="Eme L."/>
            <person name="Herman E."/>
            <person name="Klimes V."/>
            <person name="Arias M.C."/>
            <person name="Elias M."/>
            <person name="Hilliou F."/>
            <person name="Klute M."/>
            <person name="Malik S.-B."/>
            <person name="Pightling A."/>
            <person name="Rachubinski R."/>
            <person name="Salas D."/>
            <person name="Schlacht A."/>
            <person name="Suga H."/>
            <person name="Archibald J."/>
            <person name="Ball S.G."/>
            <person name="Clark G."/>
            <person name="Dacks J."/>
            <person name="Van Der Giezen M."/>
            <person name="Tsaousis A."/>
            <person name="Roger A."/>
        </authorList>
    </citation>
    <scope>NUCLEOTIDE SEQUENCE [LARGE SCALE GENOMIC DNA]</scope>
    <source>
        <strain evidence="8">ATCC 50177 / NandII</strain>
    </source>
</reference>
<protein>
    <recommendedName>
        <fullName evidence="6">FYVE-type domain-containing protein</fullName>
    </recommendedName>
</protein>
<evidence type="ECO:0000256" key="4">
    <source>
        <dbReference type="PROSITE-ProRule" id="PRU00091"/>
    </source>
</evidence>
<evidence type="ECO:0000313" key="7">
    <source>
        <dbReference type="EMBL" id="OAO16444.1"/>
    </source>
</evidence>
<dbReference type="GO" id="GO:0008270">
    <property type="term" value="F:zinc ion binding"/>
    <property type="evidence" value="ECO:0007669"/>
    <property type="project" value="UniProtKB-KW"/>
</dbReference>
<dbReference type="SMART" id="SM00064">
    <property type="entry name" value="FYVE"/>
    <property type="match status" value="1"/>
</dbReference>
<comment type="caution">
    <text evidence="7">The sequence shown here is derived from an EMBL/GenBank/DDBJ whole genome shotgun (WGS) entry which is preliminary data.</text>
</comment>
<accession>A0A196SKJ4</accession>
<keyword evidence="1" id="KW-0479">Metal-binding</keyword>
<evidence type="ECO:0000259" key="6">
    <source>
        <dbReference type="PROSITE" id="PS50178"/>
    </source>
</evidence>
<dbReference type="InterPro" id="IPR017455">
    <property type="entry name" value="Znf_FYVE-rel"/>
</dbReference>
<dbReference type="OrthoDB" id="10381979at2759"/>
<dbReference type="InterPro" id="IPR000306">
    <property type="entry name" value="Znf_FYVE"/>
</dbReference>
<dbReference type="Gene3D" id="3.30.40.10">
    <property type="entry name" value="Zinc/RING finger domain, C3HC4 (zinc finger)"/>
    <property type="match status" value="1"/>
</dbReference>
<sequence>MDGLDIDDDSFNMSLSKAQQVIHEQNERIRALEDIEERYHRLQRDFDRMKSDLSHSKQIHDAYANDALLQELRAAKEAIREKDRRLQYLEEANNRLVFRMRNLQVEISGKDNSITELNQEINFIKSKLDKPREILVNEIKQKDVMIDTLKKRLRQGRSISIPVGEVDSDRMSVSSYGSVPRSFVGSMSQQSSYYGSQRRIIHPNRQLVHHETEIINGWNKIVQIYQDSPDPTFISHLKQYVLLCISRLSMLAKDMDKPDEGIFSQNCYLCSKAFSCLHKPIVCSLCGYMFCSNCAPRTLVLGTQHEEKRVCVVCEFMYRFVYKTEDTK</sequence>
<keyword evidence="3" id="KW-0862">Zinc</keyword>